<dbReference type="AlphaFoldDB" id="A0A9Q3ZA90"/>
<feature type="domain" description="Peptidase M1 membrane alanine aminopeptidase" evidence="13">
    <location>
        <begin position="352"/>
        <end position="492"/>
    </location>
</feature>
<feature type="domain" description="Aminopeptidase N-like N-terminal" evidence="14">
    <location>
        <begin position="90"/>
        <end position="262"/>
    </location>
</feature>
<dbReference type="PANTHER" id="PTHR11533:SF297">
    <property type="entry name" value="AMINOPEPTIDASE N"/>
    <property type="match status" value="1"/>
</dbReference>
<dbReference type="GO" id="GO:0008270">
    <property type="term" value="F:zinc ion binding"/>
    <property type="evidence" value="ECO:0007669"/>
    <property type="project" value="InterPro"/>
</dbReference>
<dbReference type="InterPro" id="IPR014782">
    <property type="entry name" value="Peptidase_M1_dom"/>
</dbReference>
<gene>
    <name evidence="15" type="ORF">LJ657_45070</name>
</gene>
<dbReference type="EMBL" id="JAJSBI010000042">
    <property type="protein sequence ID" value="MCD9880603.1"/>
    <property type="molecule type" value="Genomic_DNA"/>
</dbReference>
<keyword evidence="9" id="KW-0862">Zinc</keyword>
<dbReference type="Pfam" id="PF17900">
    <property type="entry name" value="Peptidase_M1_N"/>
    <property type="match status" value="1"/>
</dbReference>
<keyword evidence="16" id="KW-1185">Reference proteome</keyword>
<comment type="cofactor">
    <cofactor evidence="2">
        <name>Zn(2+)</name>
        <dbReference type="ChEBI" id="CHEBI:29105"/>
    </cofactor>
</comment>
<evidence type="ECO:0000256" key="7">
    <source>
        <dbReference type="ARBA" id="ARBA00022723"/>
    </source>
</evidence>
<evidence type="ECO:0000259" key="14">
    <source>
        <dbReference type="Pfam" id="PF17900"/>
    </source>
</evidence>
<evidence type="ECO:0000313" key="15">
    <source>
        <dbReference type="EMBL" id="MCD9880603.1"/>
    </source>
</evidence>
<dbReference type="Proteomes" id="UP001108029">
    <property type="component" value="Unassembled WGS sequence"/>
</dbReference>
<comment type="catalytic activity">
    <reaction evidence="1">
        <text>Release of an N-terminal amino acid, Xaa-|-Yaa- from a peptide, amide or arylamide. Xaa is preferably Ala, but may be most amino acids including Pro (slow action). When a terminal hydrophobic residue is followed by a prolyl residue, the two may be released as an intact Xaa-Pro dipeptide.</text>
        <dbReference type="EC" id="3.4.11.2"/>
    </reaction>
</comment>
<comment type="similarity">
    <text evidence="3">Belongs to the peptidase M1 family.</text>
</comment>
<dbReference type="InterPro" id="IPR045357">
    <property type="entry name" value="Aminopeptidase_N-like_N"/>
</dbReference>
<evidence type="ECO:0000256" key="6">
    <source>
        <dbReference type="ARBA" id="ARBA00022670"/>
    </source>
</evidence>
<proteinExistence type="inferred from homology"/>
<evidence type="ECO:0000256" key="9">
    <source>
        <dbReference type="ARBA" id="ARBA00022833"/>
    </source>
</evidence>
<dbReference type="EC" id="3.4.11.2" evidence="4"/>
<accession>A0A9Q3ZA90</accession>
<dbReference type="PANTHER" id="PTHR11533">
    <property type="entry name" value="PROTEASE M1 ZINC METALLOPROTEASE"/>
    <property type="match status" value="1"/>
</dbReference>
<evidence type="ECO:0000259" key="13">
    <source>
        <dbReference type="Pfam" id="PF01433"/>
    </source>
</evidence>
<keyword evidence="7" id="KW-0479">Metal-binding</keyword>
<comment type="caution">
    <text evidence="15">The sequence shown here is derived from an EMBL/GenBank/DDBJ whole genome shotgun (WGS) entry which is preliminary data.</text>
</comment>
<sequence>MSSTYEMVPRRRHRITGVPRPVPARPPALRAPAAFRAPAVRRAPAVLCALAVLLAPALTACGGGVHGTPGGSGLRDPYFPKAGNGGYDVSHYDLKLAYDPSGAHRLTGTVTITARATQNLSAFDLDLKGLNVDEVTVEGERARWNHTGQELVVRPHEDLRDEETFRVTVRYSGSPVTITDPDDSEEGWLRTADGALALGEPTGSMAWFPGNDHPSDKASYDIAVTVPKGLQAVSNGELTGETSSGGRTTFTWHTAEPMATYLATLAVGHFDISRYTIGSKHLPVYVAVDPTQTEASRNVLAKLPEIIEWEETNFGPYPFSSTGVIVDRPDDAGYALETQNRPVFPGAPDTGTLVHELAHQWYGDSVTPKSWQDMWLNEGFATYAEWLWDEDHGGDTCQQTFESRYEDGGKDIWAYPPAKPSGAAHISDSPVYERGAMVLHKIRQTVGDDTFYDIIQGWAAAHRHGSADTGDFTAYVEKKAPDKDFKEIWKDWLYGEGKPDHP</sequence>
<dbReference type="CDD" id="cd09603">
    <property type="entry name" value="M1_APN_like"/>
    <property type="match status" value="1"/>
</dbReference>
<dbReference type="Gene3D" id="2.60.40.1730">
    <property type="entry name" value="tricorn interacting facor f3 domain"/>
    <property type="match status" value="1"/>
</dbReference>
<protein>
    <recommendedName>
        <fullName evidence="5">Aminopeptidase N</fullName>
        <ecNumber evidence="4">3.4.11.2</ecNumber>
    </recommendedName>
    <alternativeName>
        <fullName evidence="11">Alanine aminopeptidase</fullName>
    </alternativeName>
    <alternativeName>
        <fullName evidence="12">Lysyl aminopeptidase</fullName>
    </alternativeName>
</protein>
<dbReference type="SUPFAM" id="SSF63737">
    <property type="entry name" value="Leukotriene A4 hydrolase N-terminal domain"/>
    <property type="match status" value="1"/>
</dbReference>
<evidence type="ECO:0000256" key="11">
    <source>
        <dbReference type="ARBA" id="ARBA00029811"/>
    </source>
</evidence>
<dbReference type="InterPro" id="IPR050344">
    <property type="entry name" value="Peptidase_M1_aminopeptidases"/>
</dbReference>
<dbReference type="InterPro" id="IPR027268">
    <property type="entry name" value="Peptidase_M4/M1_CTD_sf"/>
</dbReference>
<organism evidence="15 16">
    <name type="scientific">Streptomyces guryensis</name>
    <dbReference type="NCBI Taxonomy" id="2886947"/>
    <lineage>
        <taxon>Bacteria</taxon>
        <taxon>Bacillati</taxon>
        <taxon>Actinomycetota</taxon>
        <taxon>Actinomycetes</taxon>
        <taxon>Kitasatosporales</taxon>
        <taxon>Streptomycetaceae</taxon>
        <taxon>Streptomyces</taxon>
    </lineage>
</organism>
<dbReference type="GO" id="GO:0016285">
    <property type="term" value="F:alanyl aminopeptidase activity"/>
    <property type="evidence" value="ECO:0007669"/>
    <property type="project" value="UniProtKB-EC"/>
</dbReference>
<evidence type="ECO:0000256" key="1">
    <source>
        <dbReference type="ARBA" id="ARBA00000098"/>
    </source>
</evidence>
<dbReference type="GO" id="GO:0006508">
    <property type="term" value="P:proteolysis"/>
    <property type="evidence" value="ECO:0007669"/>
    <property type="project" value="UniProtKB-KW"/>
</dbReference>
<evidence type="ECO:0000256" key="5">
    <source>
        <dbReference type="ARBA" id="ARBA00015611"/>
    </source>
</evidence>
<keyword evidence="10" id="KW-0482">Metalloprotease</keyword>
<dbReference type="Pfam" id="PF01433">
    <property type="entry name" value="Peptidase_M1"/>
    <property type="match status" value="1"/>
</dbReference>
<keyword evidence="6" id="KW-0645">Protease</keyword>
<dbReference type="InterPro" id="IPR042097">
    <property type="entry name" value="Aminopeptidase_N-like_N_sf"/>
</dbReference>
<keyword evidence="8" id="KW-0378">Hydrolase</keyword>
<dbReference type="SUPFAM" id="SSF55486">
    <property type="entry name" value="Metalloproteases ('zincins'), catalytic domain"/>
    <property type="match status" value="1"/>
</dbReference>
<evidence type="ECO:0000313" key="16">
    <source>
        <dbReference type="Proteomes" id="UP001108029"/>
    </source>
</evidence>
<dbReference type="PRINTS" id="PR00756">
    <property type="entry name" value="ALADIPTASE"/>
</dbReference>
<name>A0A9Q3ZA90_9ACTN</name>
<evidence type="ECO:0000256" key="3">
    <source>
        <dbReference type="ARBA" id="ARBA00010136"/>
    </source>
</evidence>
<evidence type="ECO:0000256" key="12">
    <source>
        <dbReference type="ARBA" id="ARBA00031533"/>
    </source>
</evidence>
<evidence type="ECO:0000256" key="10">
    <source>
        <dbReference type="ARBA" id="ARBA00023049"/>
    </source>
</evidence>
<evidence type="ECO:0000256" key="8">
    <source>
        <dbReference type="ARBA" id="ARBA00022801"/>
    </source>
</evidence>
<dbReference type="GO" id="GO:0008237">
    <property type="term" value="F:metallopeptidase activity"/>
    <property type="evidence" value="ECO:0007669"/>
    <property type="project" value="UniProtKB-KW"/>
</dbReference>
<reference evidence="15" key="1">
    <citation type="submission" date="2021-12" db="EMBL/GenBank/DDBJ databases">
        <authorList>
            <person name="Lee J.-H."/>
            <person name="Kim S.-B."/>
        </authorList>
    </citation>
    <scope>NUCLEOTIDE SEQUENCE</scope>
    <source>
        <strain evidence="15">NR30</strain>
    </source>
</reference>
<dbReference type="Gene3D" id="1.10.390.10">
    <property type="entry name" value="Neutral Protease Domain 2"/>
    <property type="match status" value="1"/>
</dbReference>
<dbReference type="InterPro" id="IPR001930">
    <property type="entry name" value="Peptidase_M1"/>
</dbReference>
<evidence type="ECO:0000256" key="4">
    <source>
        <dbReference type="ARBA" id="ARBA00012564"/>
    </source>
</evidence>
<evidence type="ECO:0000256" key="2">
    <source>
        <dbReference type="ARBA" id="ARBA00001947"/>
    </source>
</evidence>